<reference evidence="7" key="1">
    <citation type="journal article" date="2019" name="Int. J. Syst. Evol. Microbiol.">
        <title>The Global Catalogue of Microorganisms (GCM) 10K type strain sequencing project: providing services to taxonomists for standard genome sequencing and annotation.</title>
        <authorList>
            <consortium name="The Broad Institute Genomics Platform"/>
            <consortium name="The Broad Institute Genome Sequencing Center for Infectious Disease"/>
            <person name="Wu L."/>
            <person name="Ma J."/>
        </authorList>
    </citation>
    <scope>NUCLEOTIDE SEQUENCE [LARGE SCALE GENOMIC DNA]</scope>
    <source>
        <strain evidence="7">CECT 7706</strain>
    </source>
</reference>
<evidence type="ECO:0000313" key="6">
    <source>
        <dbReference type="EMBL" id="MDN3689898.1"/>
    </source>
</evidence>
<accession>A0ABT8CDN3</accession>
<dbReference type="SUPFAM" id="SSF56496">
    <property type="entry name" value="Fibrinogen C-terminal domain-like"/>
    <property type="match status" value="1"/>
</dbReference>
<dbReference type="InterPro" id="IPR036056">
    <property type="entry name" value="Fibrinogen-like_C"/>
</dbReference>
<dbReference type="NCBIfam" id="NF040941">
    <property type="entry name" value="GGGWT_bact"/>
    <property type="match status" value="1"/>
</dbReference>
<dbReference type="InterPro" id="IPR008964">
    <property type="entry name" value="Invasin/intimin_cell_adhesion"/>
</dbReference>
<sequence length="355" mass="38650">MKKIVLLFSIFSLISGAGAQTLNPEFGDFNPLIKNTFEDSFEITPPTSDSEGGFSFTSSNALVATVSGSTVQIVNPGETTITATQAAAGDFFSSSISTTLTVAHILVTNSFGAIIDSGNSYVNANGRKGGSGGLTFFGEKKRIRFNDGLSMETASTSAYQIKQDYPESEDGYYWIAHPTINAGEPFRIYADMTTDGGGWTLIMCNVSNSGWTFSNAILRNQNSPSLSANYSIVAWADAIKKSAGGFQFMMEARARNRWGGIFTANQEYTFVKTNNSQTDITRDISFDTYPYNLGNSDSVQPRMPWRSAYSNAFLTTDNGSGNWWGTLITSHSGWGPSPWISSLHPNPGPIYYWVR</sequence>
<dbReference type="EMBL" id="JAUFQS010000047">
    <property type="protein sequence ID" value="MDN3689898.1"/>
    <property type="molecule type" value="Genomic_DNA"/>
</dbReference>
<comment type="caution">
    <text evidence="6">The sequence shown here is derived from an EMBL/GenBank/DDBJ whole genome shotgun (WGS) entry which is preliminary data.</text>
</comment>
<evidence type="ECO:0000256" key="2">
    <source>
        <dbReference type="ARBA" id="ARBA00022734"/>
    </source>
</evidence>
<keyword evidence="4" id="KW-1015">Disulfide bond</keyword>
<organism evidence="6 7">
    <name type="scientific">Cyclobacterium jeungdonense</name>
    <dbReference type="NCBI Taxonomy" id="708087"/>
    <lineage>
        <taxon>Bacteria</taxon>
        <taxon>Pseudomonadati</taxon>
        <taxon>Bacteroidota</taxon>
        <taxon>Cytophagia</taxon>
        <taxon>Cytophagales</taxon>
        <taxon>Cyclobacteriaceae</taxon>
        <taxon>Cyclobacterium</taxon>
    </lineage>
</organism>
<evidence type="ECO:0000313" key="7">
    <source>
        <dbReference type="Proteomes" id="UP001236663"/>
    </source>
</evidence>
<keyword evidence="5" id="KW-0732">Signal</keyword>
<gene>
    <name evidence="6" type="ORF">QWZ15_18895</name>
</gene>
<keyword evidence="7" id="KW-1185">Reference proteome</keyword>
<protein>
    <submittedName>
        <fullName evidence="6">Fibrinogen-like YCDxxxxGGGW domain-containing protein</fullName>
    </submittedName>
</protein>
<evidence type="ECO:0000256" key="3">
    <source>
        <dbReference type="ARBA" id="ARBA00022837"/>
    </source>
</evidence>
<feature type="chain" id="PRO_5047138564" evidence="5">
    <location>
        <begin position="20"/>
        <end position="355"/>
    </location>
</feature>
<keyword evidence="3" id="KW-0106">Calcium</keyword>
<dbReference type="Gene3D" id="3.90.215.10">
    <property type="entry name" value="Gamma Fibrinogen, chain A, domain 1"/>
    <property type="match status" value="1"/>
</dbReference>
<proteinExistence type="predicted"/>
<dbReference type="PANTHER" id="PTHR16146">
    <property type="entry name" value="INTELECTIN"/>
    <property type="match status" value="1"/>
</dbReference>
<evidence type="ECO:0000256" key="5">
    <source>
        <dbReference type="SAM" id="SignalP"/>
    </source>
</evidence>
<dbReference type="PANTHER" id="PTHR16146:SF46">
    <property type="entry name" value="INTELECTIN-1A-RELATED"/>
    <property type="match status" value="1"/>
</dbReference>
<dbReference type="Proteomes" id="UP001236663">
    <property type="component" value="Unassembled WGS sequence"/>
</dbReference>
<keyword evidence="1" id="KW-0479">Metal-binding</keyword>
<dbReference type="Gene3D" id="2.60.40.1080">
    <property type="match status" value="1"/>
</dbReference>
<dbReference type="SUPFAM" id="SSF49373">
    <property type="entry name" value="Invasin/intimin cell-adhesion fragments"/>
    <property type="match status" value="1"/>
</dbReference>
<evidence type="ECO:0000256" key="4">
    <source>
        <dbReference type="ARBA" id="ARBA00023157"/>
    </source>
</evidence>
<dbReference type="RefSeq" id="WP_163383570.1">
    <property type="nucleotide sequence ID" value="NZ_JAUFQS010000047.1"/>
</dbReference>
<evidence type="ECO:0000256" key="1">
    <source>
        <dbReference type="ARBA" id="ARBA00022723"/>
    </source>
</evidence>
<name>A0ABT8CDN3_9BACT</name>
<keyword evidence="2" id="KW-0430">Lectin</keyword>
<feature type="signal peptide" evidence="5">
    <location>
        <begin position="1"/>
        <end position="19"/>
    </location>
</feature>
<dbReference type="InterPro" id="IPR014716">
    <property type="entry name" value="Fibrinogen_a/b/g_C_1"/>
</dbReference>